<dbReference type="Pfam" id="PF03649">
    <property type="entry name" value="UPF0014"/>
    <property type="match status" value="1"/>
</dbReference>
<dbReference type="RefSeq" id="WP_284254289.1">
    <property type="nucleotide sequence ID" value="NZ_BAAAQO010000002.1"/>
</dbReference>
<feature type="transmembrane region" description="Helical" evidence="6">
    <location>
        <begin position="106"/>
        <end position="126"/>
    </location>
</feature>
<evidence type="ECO:0000313" key="7">
    <source>
        <dbReference type="EMBL" id="GMA95525.1"/>
    </source>
</evidence>
<proteinExistence type="inferred from homology"/>
<keyword evidence="8" id="KW-1185">Reference proteome</keyword>
<evidence type="ECO:0000256" key="6">
    <source>
        <dbReference type="SAM" id="Phobius"/>
    </source>
</evidence>
<keyword evidence="4 6" id="KW-1133">Transmembrane helix</keyword>
<evidence type="ECO:0000256" key="4">
    <source>
        <dbReference type="ARBA" id="ARBA00022989"/>
    </source>
</evidence>
<accession>A0ABQ6K7E9</accession>
<evidence type="ECO:0000256" key="2">
    <source>
        <dbReference type="ARBA" id="ARBA00005268"/>
    </source>
</evidence>
<protein>
    <submittedName>
        <fullName evidence="7">ABC transporter permease</fullName>
    </submittedName>
</protein>
<dbReference type="PANTHER" id="PTHR30028">
    <property type="entry name" value="UPF0014 INNER MEMBRANE PROTEIN YBBM-RELATED"/>
    <property type="match status" value="1"/>
</dbReference>
<reference evidence="8" key="1">
    <citation type="journal article" date="2019" name="Int. J. Syst. Evol. Microbiol.">
        <title>The Global Catalogue of Microorganisms (GCM) 10K type strain sequencing project: providing services to taxonomists for standard genome sequencing and annotation.</title>
        <authorList>
            <consortium name="The Broad Institute Genomics Platform"/>
            <consortium name="The Broad Institute Genome Sequencing Center for Infectious Disease"/>
            <person name="Wu L."/>
            <person name="Ma J."/>
        </authorList>
    </citation>
    <scope>NUCLEOTIDE SEQUENCE [LARGE SCALE GENOMIC DNA]</scope>
    <source>
        <strain evidence="8">NBRC 108894</strain>
    </source>
</reference>
<evidence type="ECO:0000313" key="8">
    <source>
        <dbReference type="Proteomes" id="UP001157034"/>
    </source>
</evidence>
<gene>
    <name evidence="7" type="ORF">GCM10025881_23490</name>
</gene>
<feature type="transmembrane region" description="Helical" evidence="6">
    <location>
        <begin position="78"/>
        <end position="100"/>
    </location>
</feature>
<sequence>MVVLVGVTFGVLAATRARHPWSPVLAILRGLVQLAAISVILAGVITSPYWVGLALLVMFCVAVGVATRRLGGRGRLRMVATAMAAGAGVALVVVFASGALELTARYALAIGGIVIGNTMSIATIGGRRLLELADDRWDELEGWFALGATPWQATRWIARDAVYAALIPTTDQTKTTGLVTLPGAFVGAIFGGVSPVEAGRFQIVVLAAIMCAGAITASTLVAFLRPIRVRPQRPA</sequence>
<keyword evidence="5 6" id="KW-0472">Membrane</keyword>
<comment type="caution">
    <text evidence="7">The sequence shown here is derived from an EMBL/GenBank/DDBJ whole genome shotgun (WGS) entry which is preliminary data.</text>
</comment>
<feature type="transmembrane region" description="Helical" evidence="6">
    <location>
        <begin position="201"/>
        <end position="224"/>
    </location>
</feature>
<feature type="transmembrane region" description="Helical" evidence="6">
    <location>
        <begin position="176"/>
        <end position="195"/>
    </location>
</feature>
<evidence type="ECO:0000256" key="1">
    <source>
        <dbReference type="ARBA" id="ARBA00004141"/>
    </source>
</evidence>
<dbReference type="Proteomes" id="UP001157034">
    <property type="component" value="Unassembled WGS sequence"/>
</dbReference>
<dbReference type="PANTHER" id="PTHR30028:SF0">
    <property type="entry name" value="PROTEIN ALUMINUM SENSITIVE 3"/>
    <property type="match status" value="1"/>
</dbReference>
<comment type="similarity">
    <text evidence="2">Belongs to the UPF0014 family.</text>
</comment>
<comment type="subcellular location">
    <subcellularLocation>
        <location evidence="1">Membrane</location>
        <topology evidence="1">Multi-pass membrane protein</topology>
    </subcellularLocation>
</comment>
<organism evidence="7 8">
    <name type="scientific">Pseudolysinimonas kribbensis</name>
    <dbReference type="NCBI Taxonomy" id="433641"/>
    <lineage>
        <taxon>Bacteria</taxon>
        <taxon>Bacillati</taxon>
        <taxon>Actinomycetota</taxon>
        <taxon>Actinomycetes</taxon>
        <taxon>Micrococcales</taxon>
        <taxon>Microbacteriaceae</taxon>
        <taxon>Pseudolysinimonas</taxon>
    </lineage>
</organism>
<keyword evidence="3 6" id="KW-0812">Transmembrane</keyword>
<dbReference type="EMBL" id="BSVB01000001">
    <property type="protein sequence ID" value="GMA95525.1"/>
    <property type="molecule type" value="Genomic_DNA"/>
</dbReference>
<feature type="transmembrane region" description="Helical" evidence="6">
    <location>
        <begin position="33"/>
        <end position="66"/>
    </location>
</feature>
<evidence type="ECO:0000256" key="5">
    <source>
        <dbReference type="ARBA" id="ARBA00023136"/>
    </source>
</evidence>
<name>A0ABQ6K7E9_9MICO</name>
<dbReference type="InterPro" id="IPR005226">
    <property type="entry name" value="UPF0014_fam"/>
</dbReference>
<evidence type="ECO:0000256" key="3">
    <source>
        <dbReference type="ARBA" id="ARBA00022692"/>
    </source>
</evidence>